<evidence type="ECO:0000256" key="2">
    <source>
        <dbReference type="SAM" id="Phobius"/>
    </source>
</evidence>
<feature type="region of interest" description="Disordered" evidence="1">
    <location>
        <begin position="1"/>
        <end position="20"/>
    </location>
</feature>
<feature type="transmembrane region" description="Helical" evidence="2">
    <location>
        <begin position="47"/>
        <end position="67"/>
    </location>
</feature>
<evidence type="ECO:0000313" key="3">
    <source>
        <dbReference type="EMBL" id="ANX03945.1"/>
    </source>
</evidence>
<keyword evidence="2" id="KW-0472">Membrane</keyword>
<accession>A0A1B1YT60</accession>
<feature type="compositionally biased region" description="Basic and acidic residues" evidence="1">
    <location>
        <begin position="1"/>
        <end position="15"/>
    </location>
</feature>
<dbReference type="Pfam" id="PF11666">
    <property type="entry name" value="DUF2933"/>
    <property type="match status" value="1"/>
</dbReference>
<evidence type="ECO:0000256" key="1">
    <source>
        <dbReference type="SAM" id="MobiDB-lite"/>
    </source>
</evidence>
<name>A0A1B1YT60_9GAMM</name>
<proteinExistence type="predicted"/>
<sequence length="99" mass="10829">MNHDSHHQSAGDRPRGLPRPGGVAFNIGLAGLLGIGAYFLWTEHRAHLGSILIWGLLLACPLMHFFMHGSHGGHDDHRHPDERTPPDHSGHAGTPKQEN</sequence>
<dbReference type="InterPro" id="IPR021682">
    <property type="entry name" value="DUF2933"/>
</dbReference>
<dbReference type="EMBL" id="CP014671">
    <property type="protein sequence ID" value="ANX03945.1"/>
    <property type="molecule type" value="Genomic_DNA"/>
</dbReference>
<keyword evidence="2" id="KW-0812">Transmembrane</keyword>
<protein>
    <recommendedName>
        <fullName evidence="5">DUF2933 domain-containing protein</fullName>
    </recommendedName>
</protein>
<keyword evidence="2" id="KW-1133">Transmembrane helix</keyword>
<organism evidence="3 4">
    <name type="scientific">Immundisolibacter cernigliae</name>
    <dbReference type="NCBI Taxonomy" id="1810504"/>
    <lineage>
        <taxon>Bacteria</taxon>
        <taxon>Pseudomonadati</taxon>
        <taxon>Pseudomonadota</taxon>
        <taxon>Gammaproteobacteria</taxon>
        <taxon>Immundisolibacterales</taxon>
        <taxon>Immundisolibacteraceae</taxon>
        <taxon>Immundisolibacter</taxon>
    </lineage>
</organism>
<feature type="region of interest" description="Disordered" evidence="1">
    <location>
        <begin position="70"/>
        <end position="99"/>
    </location>
</feature>
<gene>
    <name evidence="3" type="ORF">PG2T_06895</name>
</gene>
<dbReference type="InParanoid" id="A0A1B1YT60"/>
<dbReference type="STRING" id="1810504.PG2T_06895"/>
<reference evidence="4" key="1">
    <citation type="submission" date="2016-03" db="EMBL/GenBank/DDBJ databases">
        <title>Complete genome sequence of Solimmundus cernigliae, representing a novel lineage of polycyclic aromatic hydrocarbon degraders within the Gammaproteobacteria.</title>
        <authorList>
            <person name="Singleton D.R."/>
            <person name="Dickey A.N."/>
            <person name="Scholl E.H."/>
            <person name="Wright F.A."/>
            <person name="Aitken M.D."/>
        </authorList>
    </citation>
    <scope>NUCLEOTIDE SEQUENCE [LARGE SCALE GENOMIC DNA]</scope>
    <source>
        <strain evidence="4">TR3.2</strain>
    </source>
</reference>
<dbReference type="AlphaFoldDB" id="A0A1B1YT60"/>
<dbReference type="RefSeq" id="WP_068803716.1">
    <property type="nucleotide sequence ID" value="NZ_CP014671.1"/>
</dbReference>
<evidence type="ECO:0000313" key="4">
    <source>
        <dbReference type="Proteomes" id="UP000092952"/>
    </source>
</evidence>
<feature type="compositionally biased region" description="Basic and acidic residues" evidence="1">
    <location>
        <begin position="72"/>
        <end position="90"/>
    </location>
</feature>
<evidence type="ECO:0008006" key="5">
    <source>
        <dbReference type="Google" id="ProtNLM"/>
    </source>
</evidence>
<keyword evidence="4" id="KW-1185">Reference proteome</keyword>
<dbReference type="Proteomes" id="UP000092952">
    <property type="component" value="Chromosome"/>
</dbReference>
<dbReference type="KEGG" id="gbi:PG2T_06895"/>
<feature type="transmembrane region" description="Helical" evidence="2">
    <location>
        <begin position="21"/>
        <end position="41"/>
    </location>
</feature>